<dbReference type="Proteomes" id="UP000297245">
    <property type="component" value="Unassembled WGS sequence"/>
</dbReference>
<evidence type="ECO:0000313" key="7">
    <source>
        <dbReference type="Proteomes" id="UP000297245"/>
    </source>
</evidence>
<dbReference type="GO" id="GO:0008270">
    <property type="term" value="F:zinc ion binding"/>
    <property type="evidence" value="ECO:0007669"/>
    <property type="project" value="UniProtKB-KW"/>
</dbReference>
<accession>A0A4S8KKV8</accession>
<dbReference type="SUPFAM" id="SSF144232">
    <property type="entry name" value="HIT/MYND zinc finger-like"/>
    <property type="match status" value="1"/>
</dbReference>
<evidence type="ECO:0000259" key="5">
    <source>
        <dbReference type="PROSITE" id="PS50865"/>
    </source>
</evidence>
<dbReference type="OrthoDB" id="341421at2759"/>
<feature type="domain" description="MYND-type" evidence="5">
    <location>
        <begin position="173"/>
        <end position="215"/>
    </location>
</feature>
<evidence type="ECO:0000256" key="2">
    <source>
        <dbReference type="ARBA" id="ARBA00022771"/>
    </source>
</evidence>
<evidence type="ECO:0000313" key="6">
    <source>
        <dbReference type="EMBL" id="THU76186.1"/>
    </source>
</evidence>
<dbReference type="PROSITE" id="PS50865">
    <property type="entry name" value="ZF_MYND_2"/>
    <property type="match status" value="1"/>
</dbReference>
<keyword evidence="1" id="KW-0479">Metal-binding</keyword>
<dbReference type="EMBL" id="ML181100">
    <property type="protein sequence ID" value="THU76186.1"/>
    <property type="molecule type" value="Genomic_DNA"/>
</dbReference>
<evidence type="ECO:0000256" key="3">
    <source>
        <dbReference type="ARBA" id="ARBA00022833"/>
    </source>
</evidence>
<dbReference type="Gene3D" id="6.10.140.2220">
    <property type="match status" value="1"/>
</dbReference>
<evidence type="ECO:0000256" key="1">
    <source>
        <dbReference type="ARBA" id="ARBA00022723"/>
    </source>
</evidence>
<keyword evidence="2 4" id="KW-0863">Zinc-finger</keyword>
<proteinExistence type="predicted"/>
<dbReference type="AlphaFoldDB" id="A0A4S8KKV8"/>
<name>A0A4S8KKV8_DENBC</name>
<dbReference type="Pfam" id="PF01753">
    <property type="entry name" value="zf-MYND"/>
    <property type="match status" value="1"/>
</dbReference>
<keyword evidence="7" id="KW-1185">Reference proteome</keyword>
<evidence type="ECO:0000256" key="4">
    <source>
        <dbReference type="PROSITE-ProRule" id="PRU00134"/>
    </source>
</evidence>
<keyword evidence="3" id="KW-0862">Zinc</keyword>
<organism evidence="6 7">
    <name type="scientific">Dendrothele bispora (strain CBS 962.96)</name>
    <dbReference type="NCBI Taxonomy" id="1314807"/>
    <lineage>
        <taxon>Eukaryota</taxon>
        <taxon>Fungi</taxon>
        <taxon>Dikarya</taxon>
        <taxon>Basidiomycota</taxon>
        <taxon>Agaricomycotina</taxon>
        <taxon>Agaricomycetes</taxon>
        <taxon>Agaricomycetidae</taxon>
        <taxon>Agaricales</taxon>
        <taxon>Agaricales incertae sedis</taxon>
        <taxon>Dendrothele</taxon>
    </lineage>
</organism>
<protein>
    <recommendedName>
        <fullName evidence="5">MYND-type domain-containing protein</fullName>
    </recommendedName>
</protein>
<sequence length="344" mass="39453">MTHVGGFPHLYQGYVTIFPSALEGDSRTSVFNAMLLYLSTDFINLSIASFGHKIIIEVLRHRILSSVLLSFRHLTRHTLTGTSRDPLLTSTISQLEQAFVIFLDNLAAYTTYIKVLRCLGRAMKDMQESGLFTSTYSTPLNDALENLLQSLKNRLDDTQEYGKQLKTANACRNDFCPRGVVCDGSIFRCSGCRDALYCSKQCQREDWKHRHSVDCVEIATNKAEQAREYNLDYFLLQGTDKSREDFFRHSILYNEIKRRWIEVSQLLQHRPAPTVVMRADAPILHFIIRMLGERGTIVYVESSQSNRWFSETIRDTGPVIDESSIDTCVRRISLWRHSGYTLLA</sequence>
<gene>
    <name evidence="6" type="ORF">K435DRAFT_185365</name>
</gene>
<dbReference type="InterPro" id="IPR002893">
    <property type="entry name" value="Znf_MYND"/>
</dbReference>
<reference evidence="6 7" key="1">
    <citation type="journal article" date="2019" name="Nat. Ecol. Evol.">
        <title>Megaphylogeny resolves global patterns of mushroom evolution.</title>
        <authorList>
            <person name="Varga T."/>
            <person name="Krizsan K."/>
            <person name="Foldi C."/>
            <person name="Dima B."/>
            <person name="Sanchez-Garcia M."/>
            <person name="Sanchez-Ramirez S."/>
            <person name="Szollosi G.J."/>
            <person name="Szarkandi J.G."/>
            <person name="Papp V."/>
            <person name="Albert L."/>
            <person name="Andreopoulos W."/>
            <person name="Angelini C."/>
            <person name="Antonin V."/>
            <person name="Barry K.W."/>
            <person name="Bougher N.L."/>
            <person name="Buchanan P."/>
            <person name="Buyck B."/>
            <person name="Bense V."/>
            <person name="Catcheside P."/>
            <person name="Chovatia M."/>
            <person name="Cooper J."/>
            <person name="Damon W."/>
            <person name="Desjardin D."/>
            <person name="Finy P."/>
            <person name="Geml J."/>
            <person name="Haridas S."/>
            <person name="Hughes K."/>
            <person name="Justo A."/>
            <person name="Karasinski D."/>
            <person name="Kautmanova I."/>
            <person name="Kiss B."/>
            <person name="Kocsube S."/>
            <person name="Kotiranta H."/>
            <person name="LaButti K.M."/>
            <person name="Lechner B.E."/>
            <person name="Liimatainen K."/>
            <person name="Lipzen A."/>
            <person name="Lukacs Z."/>
            <person name="Mihaltcheva S."/>
            <person name="Morgado L.N."/>
            <person name="Niskanen T."/>
            <person name="Noordeloos M.E."/>
            <person name="Ohm R.A."/>
            <person name="Ortiz-Santana B."/>
            <person name="Ovrebo C."/>
            <person name="Racz N."/>
            <person name="Riley R."/>
            <person name="Savchenko A."/>
            <person name="Shiryaev A."/>
            <person name="Soop K."/>
            <person name="Spirin V."/>
            <person name="Szebenyi C."/>
            <person name="Tomsovsky M."/>
            <person name="Tulloss R.E."/>
            <person name="Uehling J."/>
            <person name="Grigoriev I.V."/>
            <person name="Vagvolgyi C."/>
            <person name="Papp T."/>
            <person name="Martin F.M."/>
            <person name="Miettinen O."/>
            <person name="Hibbett D.S."/>
            <person name="Nagy L.G."/>
        </authorList>
    </citation>
    <scope>NUCLEOTIDE SEQUENCE [LARGE SCALE GENOMIC DNA]</scope>
    <source>
        <strain evidence="6 7">CBS 962.96</strain>
    </source>
</reference>